<proteinExistence type="predicted"/>
<reference evidence="1 2" key="1">
    <citation type="submission" date="2019-05" db="EMBL/GenBank/DDBJ databases">
        <title>Another draft genome of Portunus trituberculatus and its Hox gene families provides insights of decapod evolution.</title>
        <authorList>
            <person name="Jeong J.-H."/>
            <person name="Song I."/>
            <person name="Kim S."/>
            <person name="Choi T."/>
            <person name="Kim D."/>
            <person name="Ryu S."/>
            <person name="Kim W."/>
        </authorList>
    </citation>
    <scope>NUCLEOTIDE SEQUENCE [LARGE SCALE GENOMIC DNA]</scope>
    <source>
        <tissue evidence="1">Muscle</tissue>
    </source>
</reference>
<sequence>MPMKRMAMKTTNCWVIVNRDVIDITLVDILITTHVSLKRGNHLQPQESDVAQLKTSEQCKELWVAFVKDR</sequence>
<evidence type="ECO:0000313" key="1">
    <source>
        <dbReference type="EMBL" id="MPC51746.1"/>
    </source>
</evidence>
<evidence type="ECO:0000313" key="2">
    <source>
        <dbReference type="Proteomes" id="UP000324222"/>
    </source>
</evidence>
<keyword evidence="2" id="KW-1185">Reference proteome</keyword>
<dbReference type="Proteomes" id="UP000324222">
    <property type="component" value="Unassembled WGS sequence"/>
</dbReference>
<organism evidence="1 2">
    <name type="scientific">Portunus trituberculatus</name>
    <name type="common">Swimming crab</name>
    <name type="synonym">Neptunus trituberculatus</name>
    <dbReference type="NCBI Taxonomy" id="210409"/>
    <lineage>
        <taxon>Eukaryota</taxon>
        <taxon>Metazoa</taxon>
        <taxon>Ecdysozoa</taxon>
        <taxon>Arthropoda</taxon>
        <taxon>Crustacea</taxon>
        <taxon>Multicrustacea</taxon>
        <taxon>Malacostraca</taxon>
        <taxon>Eumalacostraca</taxon>
        <taxon>Eucarida</taxon>
        <taxon>Decapoda</taxon>
        <taxon>Pleocyemata</taxon>
        <taxon>Brachyura</taxon>
        <taxon>Eubrachyura</taxon>
        <taxon>Portunoidea</taxon>
        <taxon>Portunidae</taxon>
        <taxon>Portuninae</taxon>
        <taxon>Portunus</taxon>
    </lineage>
</organism>
<gene>
    <name evidence="1" type="ORF">E2C01_045599</name>
</gene>
<dbReference type="EMBL" id="VSRR010010381">
    <property type="protein sequence ID" value="MPC51746.1"/>
    <property type="molecule type" value="Genomic_DNA"/>
</dbReference>
<accession>A0A5B7G1M0</accession>
<dbReference type="AlphaFoldDB" id="A0A5B7G1M0"/>
<protein>
    <submittedName>
        <fullName evidence="1">Uncharacterized protein</fullName>
    </submittedName>
</protein>
<comment type="caution">
    <text evidence="1">The sequence shown here is derived from an EMBL/GenBank/DDBJ whole genome shotgun (WGS) entry which is preliminary data.</text>
</comment>
<name>A0A5B7G1M0_PORTR</name>